<dbReference type="SUPFAM" id="SSF56601">
    <property type="entry name" value="beta-lactamase/transpeptidase-like"/>
    <property type="match status" value="1"/>
</dbReference>
<dbReference type="PANTHER" id="PTHR43283">
    <property type="entry name" value="BETA-LACTAMASE-RELATED"/>
    <property type="match status" value="1"/>
</dbReference>
<dbReference type="EMBL" id="VNHW01000002">
    <property type="protein sequence ID" value="TYP89768.1"/>
    <property type="molecule type" value="Genomic_DNA"/>
</dbReference>
<comment type="caution">
    <text evidence="2">The sequence shown here is derived from an EMBL/GenBank/DDBJ whole genome shotgun (WGS) entry which is preliminary data.</text>
</comment>
<feature type="domain" description="Beta-lactamase-related" evidence="1">
    <location>
        <begin position="12"/>
        <end position="368"/>
    </location>
</feature>
<dbReference type="AlphaFoldDB" id="A0A5S5D3B8"/>
<protein>
    <submittedName>
        <fullName evidence="2">CubicO group peptidase (Beta-lactamase class C family)</fullName>
    </submittedName>
</protein>
<proteinExistence type="predicted"/>
<evidence type="ECO:0000313" key="3">
    <source>
        <dbReference type="Proteomes" id="UP000322499"/>
    </source>
</evidence>
<evidence type="ECO:0000259" key="1">
    <source>
        <dbReference type="Pfam" id="PF00144"/>
    </source>
</evidence>
<dbReference type="Pfam" id="PF00144">
    <property type="entry name" value="Beta-lactamase"/>
    <property type="match status" value="1"/>
</dbReference>
<dbReference type="InterPro" id="IPR050789">
    <property type="entry name" value="Diverse_Enzym_Activities"/>
</dbReference>
<name>A0A5S5D3B8_9ACTN</name>
<keyword evidence="3" id="KW-1185">Reference proteome</keyword>
<dbReference type="Gene3D" id="3.40.710.10">
    <property type="entry name" value="DD-peptidase/beta-lactamase superfamily"/>
    <property type="match status" value="1"/>
</dbReference>
<gene>
    <name evidence="2" type="ORF">BD833_102245</name>
</gene>
<dbReference type="InterPro" id="IPR012338">
    <property type="entry name" value="Beta-lactam/transpept-like"/>
</dbReference>
<evidence type="ECO:0000313" key="2">
    <source>
        <dbReference type="EMBL" id="TYP89768.1"/>
    </source>
</evidence>
<organism evidence="2 3">
    <name type="scientific">Blastococcus xanthinilyticus</name>
    <dbReference type="NCBI Taxonomy" id="1564164"/>
    <lineage>
        <taxon>Bacteria</taxon>
        <taxon>Bacillati</taxon>
        <taxon>Actinomycetota</taxon>
        <taxon>Actinomycetes</taxon>
        <taxon>Geodermatophilales</taxon>
        <taxon>Geodermatophilaceae</taxon>
        <taxon>Blastococcus</taxon>
    </lineage>
</organism>
<dbReference type="InterPro" id="IPR001466">
    <property type="entry name" value="Beta-lactam-related"/>
</dbReference>
<accession>A0A5S5D3B8</accession>
<sequence length="398" mass="40507">MDDGRERAERIAAAVTGAVAAGQVPGAAWWVGVHGEVVSRGAAGGHVPGTDDAVRPDTVFRIASTTKPVVAAAAMALVDEGALALDEPVDALLPELADPRVLADPADPEAGTVPAERPITVRDVLTFRLGTGLDFTAPWPSPTLAALAAAGLPVGPPAPQAAPGPDEWMRRLGTVPLAAQPGSRWLYHVGASVLGVLVSRAAGRPLPAVLAERVLRPAGMGSTGFGVPASARDRLGPHWTPPGPDGAREVYDPADGQWASAPAFPDAGDGLVSTVDDLAAFARVLRSGGCAADGTRVLGEAAVRAMTTEQVGPVDDEGGGWGLGLGVRRTDEPGGRHAGSYGWDGGLGSTWWTDPVTGTTAVLLTNQMWASPEPPPLFAAFRRAAFGQEEATAGGTSS</sequence>
<reference evidence="2 3" key="1">
    <citation type="submission" date="2019-07" db="EMBL/GenBank/DDBJ databases">
        <title>Genomic Encyclopedia of Archaeal and Bacterial Type Strains, Phase II (KMG-II): from individual species to whole genera.</title>
        <authorList>
            <person name="Goeker M."/>
        </authorList>
    </citation>
    <scope>NUCLEOTIDE SEQUENCE [LARGE SCALE GENOMIC DNA]</scope>
    <source>
        <strain evidence="2 3">DSM 46842</strain>
    </source>
</reference>
<dbReference type="Proteomes" id="UP000322499">
    <property type="component" value="Unassembled WGS sequence"/>
</dbReference>
<dbReference type="PANTHER" id="PTHR43283:SF3">
    <property type="entry name" value="BETA-LACTAMASE FAMILY PROTEIN (AFU_ORTHOLOGUE AFUA_5G07500)"/>
    <property type="match status" value="1"/>
</dbReference>
<dbReference type="RefSeq" id="WP_166531837.1">
    <property type="nucleotide sequence ID" value="NZ_VNHW01000002.1"/>
</dbReference>